<dbReference type="Gene3D" id="3.30.559.30">
    <property type="entry name" value="Nonribosomal peptide synthetase, condensation domain"/>
    <property type="match status" value="2"/>
</dbReference>
<dbReference type="FunFam" id="3.40.50.980:FF:000001">
    <property type="entry name" value="Non-ribosomal peptide synthetase"/>
    <property type="match status" value="2"/>
</dbReference>
<dbReference type="Pfam" id="PF00668">
    <property type="entry name" value="Condensation"/>
    <property type="match status" value="2"/>
</dbReference>
<dbReference type="FunFam" id="3.30.559.10:FF:000012">
    <property type="entry name" value="Non-ribosomal peptide synthetase"/>
    <property type="match status" value="1"/>
</dbReference>
<dbReference type="InterPro" id="IPR000873">
    <property type="entry name" value="AMP-dep_synth/lig_dom"/>
</dbReference>
<dbReference type="Gene3D" id="3.40.50.980">
    <property type="match status" value="2"/>
</dbReference>
<comment type="caution">
    <text evidence="5">The sequence shown here is derived from an EMBL/GenBank/DDBJ whole genome shotgun (WGS) entry which is preliminary data.</text>
</comment>
<dbReference type="Pfam" id="PF13193">
    <property type="entry name" value="AMP-binding_C"/>
    <property type="match status" value="2"/>
</dbReference>
<dbReference type="SMART" id="SM00823">
    <property type="entry name" value="PKS_PP"/>
    <property type="match status" value="2"/>
</dbReference>
<dbReference type="FunFam" id="1.10.1200.10:FF:000016">
    <property type="entry name" value="Non-ribosomal peptide synthase"/>
    <property type="match status" value="1"/>
</dbReference>
<comment type="cofactor">
    <cofactor evidence="1">
        <name>pantetheine 4'-phosphate</name>
        <dbReference type="ChEBI" id="CHEBI:47942"/>
    </cofactor>
</comment>
<keyword evidence="2" id="KW-0596">Phosphopantetheine</keyword>
<dbReference type="FunFam" id="3.40.50.980:FF:000002">
    <property type="entry name" value="Enterobactin synthetase component F"/>
    <property type="match status" value="1"/>
</dbReference>
<accession>K8X7B9</accession>
<dbReference type="PROSITE" id="PS00455">
    <property type="entry name" value="AMP_BINDING"/>
    <property type="match status" value="2"/>
</dbReference>
<dbReference type="InterPro" id="IPR009081">
    <property type="entry name" value="PP-bd_ACP"/>
</dbReference>
<dbReference type="Gene3D" id="3.30.559.10">
    <property type="entry name" value="Chloramphenicol acetyltransferase-like domain"/>
    <property type="match status" value="2"/>
</dbReference>
<name>K8X7B9_RHOOP</name>
<dbReference type="GO" id="GO:0008610">
    <property type="term" value="P:lipid biosynthetic process"/>
    <property type="evidence" value="ECO:0007669"/>
    <property type="project" value="UniProtKB-ARBA"/>
</dbReference>
<dbReference type="Gene3D" id="3.40.50.12780">
    <property type="entry name" value="N-terminal domain of ligase-like"/>
    <property type="match status" value="1"/>
</dbReference>
<dbReference type="GO" id="GO:0043041">
    <property type="term" value="P:amino acid activation for nonribosomal peptide biosynthetic process"/>
    <property type="evidence" value="ECO:0007669"/>
    <property type="project" value="TreeGrafter"/>
</dbReference>
<dbReference type="Gene3D" id="2.30.38.10">
    <property type="entry name" value="Luciferase, Domain 3"/>
    <property type="match status" value="1"/>
</dbReference>
<dbReference type="SUPFAM" id="SSF56801">
    <property type="entry name" value="Acetyl-CoA synthetase-like"/>
    <property type="match status" value="3"/>
</dbReference>
<dbReference type="InterPro" id="IPR042099">
    <property type="entry name" value="ANL_N_sf"/>
</dbReference>
<dbReference type="GO" id="GO:0044550">
    <property type="term" value="P:secondary metabolite biosynthetic process"/>
    <property type="evidence" value="ECO:0007669"/>
    <property type="project" value="UniProtKB-ARBA"/>
</dbReference>
<feature type="non-terminal residue" evidence="5">
    <location>
        <position position="1886"/>
    </location>
</feature>
<dbReference type="CDD" id="cd17646">
    <property type="entry name" value="A_NRPS_AB3403-like"/>
    <property type="match status" value="1"/>
</dbReference>
<evidence type="ECO:0000256" key="2">
    <source>
        <dbReference type="ARBA" id="ARBA00022450"/>
    </source>
</evidence>
<feature type="non-terminal residue" evidence="5">
    <location>
        <position position="1"/>
    </location>
</feature>
<dbReference type="InterPro" id="IPR006162">
    <property type="entry name" value="Ppantetheine_attach_site"/>
</dbReference>
<dbReference type="EMBL" id="AJYC02000217">
    <property type="protein sequence ID" value="EKT76691.1"/>
    <property type="molecule type" value="Genomic_DNA"/>
</dbReference>
<evidence type="ECO:0000313" key="6">
    <source>
        <dbReference type="Proteomes" id="UP000005951"/>
    </source>
</evidence>
<dbReference type="InterPro" id="IPR020806">
    <property type="entry name" value="PKS_PP-bd"/>
</dbReference>
<evidence type="ECO:0000256" key="1">
    <source>
        <dbReference type="ARBA" id="ARBA00001957"/>
    </source>
</evidence>
<dbReference type="InterPro" id="IPR023213">
    <property type="entry name" value="CAT-like_dom_sf"/>
</dbReference>
<dbReference type="CDD" id="cd19540">
    <property type="entry name" value="LCL_NRPS-like"/>
    <property type="match status" value="2"/>
</dbReference>
<dbReference type="InterPro" id="IPR020845">
    <property type="entry name" value="AMP-binding_CS"/>
</dbReference>
<reference evidence="5 6" key="1">
    <citation type="journal article" date="2013" name="Genome Announc.">
        <title>Draft Genome Sequence of Rhodococcus opacus Strain M213 Shows a Diverse Catabolic Potential.</title>
        <authorList>
            <person name="Pathak A."/>
            <person name="Green S.J."/>
            <person name="Ogram A."/>
            <person name="Chauhan A."/>
        </authorList>
    </citation>
    <scope>NUCLEOTIDE SEQUENCE [LARGE SCALE GENOMIC DNA]</scope>
    <source>
        <strain evidence="5 6">M213</strain>
    </source>
</reference>
<protein>
    <submittedName>
        <fullName evidence="5">Non-ribosomal peptide synthetase</fullName>
    </submittedName>
</protein>
<dbReference type="SUPFAM" id="SSF52777">
    <property type="entry name" value="CoA-dependent acyltransferases"/>
    <property type="match status" value="4"/>
</dbReference>
<dbReference type="SUPFAM" id="SSF47336">
    <property type="entry name" value="ACP-like"/>
    <property type="match status" value="2"/>
</dbReference>
<dbReference type="PROSITE" id="PS50075">
    <property type="entry name" value="CARRIER"/>
    <property type="match status" value="2"/>
</dbReference>
<dbReference type="GO" id="GO:0072330">
    <property type="term" value="P:monocarboxylic acid biosynthetic process"/>
    <property type="evidence" value="ECO:0007669"/>
    <property type="project" value="UniProtKB-ARBA"/>
</dbReference>
<dbReference type="GO" id="GO:0005829">
    <property type="term" value="C:cytosol"/>
    <property type="evidence" value="ECO:0007669"/>
    <property type="project" value="TreeGrafter"/>
</dbReference>
<dbReference type="PANTHER" id="PTHR45527">
    <property type="entry name" value="NONRIBOSOMAL PEPTIDE SYNTHETASE"/>
    <property type="match status" value="1"/>
</dbReference>
<dbReference type="FunFam" id="3.30.300.30:FF:000010">
    <property type="entry name" value="Enterobactin synthetase component F"/>
    <property type="match status" value="1"/>
</dbReference>
<keyword evidence="3" id="KW-0597">Phosphoprotein</keyword>
<dbReference type="InterPro" id="IPR045851">
    <property type="entry name" value="AMP-bd_C_sf"/>
</dbReference>
<dbReference type="InterPro" id="IPR036736">
    <property type="entry name" value="ACP-like_sf"/>
</dbReference>
<dbReference type="PANTHER" id="PTHR45527:SF1">
    <property type="entry name" value="FATTY ACID SYNTHASE"/>
    <property type="match status" value="1"/>
</dbReference>
<dbReference type="PROSITE" id="PS00012">
    <property type="entry name" value="PHOSPHOPANTETHEINE"/>
    <property type="match status" value="2"/>
</dbReference>
<evidence type="ECO:0000313" key="5">
    <source>
        <dbReference type="EMBL" id="EKT76691.1"/>
    </source>
</evidence>
<dbReference type="Pfam" id="PF00501">
    <property type="entry name" value="AMP-binding"/>
    <property type="match status" value="2"/>
</dbReference>
<dbReference type="Proteomes" id="UP000005951">
    <property type="component" value="Unassembled WGS sequence"/>
</dbReference>
<feature type="domain" description="Carrier" evidence="4">
    <location>
        <begin position="112"/>
        <end position="187"/>
    </location>
</feature>
<dbReference type="Pfam" id="PF00550">
    <property type="entry name" value="PP-binding"/>
    <property type="match status" value="2"/>
</dbReference>
<evidence type="ECO:0000259" key="4">
    <source>
        <dbReference type="PROSITE" id="PS50075"/>
    </source>
</evidence>
<dbReference type="FunFam" id="3.40.50.12780:FF:000012">
    <property type="entry name" value="Non-ribosomal peptide synthetase"/>
    <property type="match status" value="1"/>
</dbReference>
<dbReference type="InterPro" id="IPR025110">
    <property type="entry name" value="AMP-bd_C"/>
</dbReference>
<gene>
    <name evidence="5" type="ORF">WSS_A41460</name>
</gene>
<dbReference type="InterPro" id="IPR010071">
    <property type="entry name" value="AA_adenyl_dom"/>
</dbReference>
<organism evidence="5 6">
    <name type="scientific">Rhodococcus opacus M213</name>
    <dbReference type="NCBI Taxonomy" id="1129896"/>
    <lineage>
        <taxon>Bacteria</taxon>
        <taxon>Bacillati</taxon>
        <taxon>Actinomycetota</taxon>
        <taxon>Actinomycetes</taxon>
        <taxon>Mycobacteriales</taxon>
        <taxon>Nocardiaceae</taxon>
        <taxon>Rhodococcus</taxon>
    </lineage>
</organism>
<dbReference type="Gene3D" id="3.30.300.30">
    <property type="match status" value="2"/>
</dbReference>
<dbReference type="InterPro" id="IPR001242">
    <property type="entry name" value="Condensation_dom"/>
</dbReference>
<feature type="domain" description="Carrier" evidence="4">
    <location>
        <begin position="1167"/>
        <end position="1242"/>
    </location>
</feature>
<proteinExistence type="predicted"/>
<dbReference type="GO" id="GO:0031177">
    <property type="term" value="F:phosphopantetheine binding"/>
    <property type="evidence" value="ECO:0007669"/>
    <property type="project" value="InterPro"/>
</dbReference>
<sequence>RSDFQVKIRGFRIELGEIDAVLVAHPVVEFAHTVGRDDGGGSSRLVSYVLPAPGTEPDTRVLSGFVGERLPGYMVPSAIVVLESLPLTPAGKLDRNALPAPVFAARSADIVRPKTVTEEVLLGIFRDVLGLPELSVDTSFFELGGNSLMATQVVSRVNAALGVRIGVRDLFQSPSVSQLAVAVANTSPHTDPRPVLVARQRPDRVPLSVAQQRMWFLNQFDTASPAYNLPIALRLTGPLDRNALRAALDDVQERHEALRTVFPHTPDGPHQLIMPAVSVLAGDDPIDVDADSLTAAVTALGGAGFDLTIDRPLRAGLFREAPHRHVLVLVVHHIAADGWSMTPLAADVMVAYAARAAGHAPTWAPLPVQYADYSLWQRDLLGSEDDPNSLSARQIAHWQAALTGVPPLIELPTDRTRPAEMSHRGGRVEFTIPADVHGRLVDLAQSTGTTPFMVTHTALAVLLRRLGAGSDIVIGTPVAGRGEEALDHLVGMFVNTLVLRTTVDPGDTFGDVLARTRDADLAAFQHGDVPFERLVEVLSPARSSAHHPLFQVMLTFQNTANTRVELDGLEVEATEIDVHVAKFDLQLTVVEQFDSAGAPAGLAVQLSYATDLFDEDTAVSIGERFGRLLDAVVDNPPVSVGDIDLLDADERSALAAANATHHPVPADTLVSLFAAQAAATPEAVALVFEDRWLTYAEFDKHTDRLARYLIGIGVGPESVVAVGMRRSLDLLVAIYAIVKAGAAYLPIDPDHPAERTAYVLDTAQPVCVLTRAADDTTFSTAAPVVNVDTLDLPDEDSAPISTTLTADNTAYVIFTSGSTGRPKGVAVTHGAIVNRLLWMQHEYRLTSDNAVMQKTPVTFDVSVWELFWPLQVGATLVIAAPDGHRDPDYLATLIRRHRITTMHFVPSMLSVFTAEPAAAVCDSLRLVFCSGEALTPEQVSRFRAVSGADLHNLYGPTEAAVDVTYWETGAADTVTVPIGRAVWNTQLHVLDSRLHPVPNGVAGELYLAGDQLARGYLNRPDLSADRFVANPYVAGGRMYRTGDLVRRRTDGALEYLGRTDFQVKLRGQRIELGEIETALETHPDVSQAVVVVHRDDRGEEALVAYTVGAVDVAATDLRDHLARVLPSYMIPVHVVHLDTLPLSVNGKLDRKALPAPNLDAATTDYVAPRTPAETIVAGVFAEILGVERAGVHDHFFDLGGNSLVATRLVSRLGTALGVPVSLRDVFDAPTVGGLAQRYEGVDRDTNPSSPALAPQLRPERVPLSPAQQRVWFLNQFDTSSPVYNLPLAVRFSGDLDVTALNRALRDVLNRHESLRTVFPGSDTGPWQRILDAHDVDLGLTVVEAREADLDNSIRTFALTGFDVSTEIPVRAQLLRVRDDEHVLTLVVHHIAADGWSFAPLSRDLMLAYAAHSGGHDLQWTPLPVQYADYTLWQRELLGEEDDPNSRAARQLSYWGTALAGLPDSIDLPTDRPRPAVASKRGATLSWEVSAELHQRLLTLARTQNATLFMVAHSALSVLLGRLSATTDIAIGTPVAGRGDRDLDDLVGMFVNTLVLRAQVDPASSFAALLQQVRDADLTAFAHVDVPFERLVEHLNPTRTAAHHPLFQVALFFQNHAPAHLELPGLSVSSEPVLPDVAAFDLQLVLTDTHGADGRPGPIAAEFNYATELFDESTIRSFGAQFVRILEAVTDAPQTPVGDIAIADPTARLRELAGWNATDHEVPVATLPDLFDAQVARTPGATALVFDSVSLTYTELDERANRLARYLVSCGVGPESRVVLAMRRSLDLVVGMYAVVKAGGAYVPVDPDHPADRIGYVLQSAGPIRVLTTTVDQPALPSGVDVVTIDDLDLTDFSGACVTDADRAHPLRADNTAYVIYTSGSTGKPKG</sequence>
<dbReference type="NCBIfam" id="TIGR01733">
    <property type="entry name" value="AA-adenyl-dom"/>
    <property type="match status" value="1"/>
</dbReference>
<dbReference type="Gene3D" id="1.10.1200.10">
    <property type="entry name" value="ACP-like"/>
    <property type="match status" value="2"/>
</dbReference>
<dbReference type="FunFam" id="2.30.38.10:FF:000001">
    <property type="entry name" value="Non-ribosomal peptide synthetase PvdI"/>
    <property type="match status" value="1"/>
</dbReference>
<evidence type="ECO:0000256" key="3">
    <source>
        <dbReference type="ARBA" id="ARBA00022553"/>
    </source>
</evidence>
<dbReference type="GO" id="GO:0003824">
    <property type="term" value="F:catalytic activity"/>
    <property type="evidence" value="ECO:0007669"/>
    <property type="project" value="InterPro"/>
</dbReference>
<dbReference type="UniPathway" id="UPA00011"/>